<organism evidence="2 3">
    <name type="scientific">Nonomuraea thailandensis</name>
    <dbReference type="NCBI Taxonomy" id="1188745"/>
    <lineage>
        <taxon>Bacteria</taxon>
        <taxon>Bacillati</taxon>
        <taxon>Actinomycetota</taxon>
        <taxon>Actinomycetes</taxon>
        <taxon>Streptosporangiales</taxon>
        <taxon>Streptosporangiaceae</taxon>
        <taxon>Nonomuraea</taxon>
    </lineage>
</organism>
<comment type="caution">
    <text evidence="2">The sequence shown here is derived from an EMBL/GenBank/DDBJ whole genome shotgun (WGS) entry which is preliminary data.</text>
</comment>
<evidence type="ECO:0000256" key="1">
    <source>
        <dbReference type="SAM" id="SignalP"/>
    </source>
</evidence>
<feature type="signal peptide" evidence="1">
    <location>
        <begin position="1"/>
        <end position="30"/>
    </location>
</feature>
<dbReference type="EMBL" id="JAMZEB010000002">
    <property type="protein sequence ID" value="MCP2358743.1"/>
    <property type="molecule type" value="Genomic_DNA"/>
</dbReference>
<dbReference type="AlphaFoldDB" id="A0A9X2GQ31"/>
<dbReference type="Proteomes" id="UP001139648">
    <property type="component" value="Unassembled WGS sequence"/>
</dbReference>
<proteinExistence type="predicted"/>
<evidence type="ECO:0000313" key="3">
    <source>
        <dbReference type="Proteomes" id="UP001139648"/>
    </source>
</evidence>
<keyword evidence="1" id="KW-0732">Signal</keyword>
<dbReference type="RefSeq" id="WP_253745922.1">
    <property type="nucleotide sequence ID" value="NZ_BAABKA010000007.1"/>
</dbReference>
<feature type="chain" id="PRO_5040814052" evidence="1">
    <location>
        <begin position="31"/>
        <end position="179"/>
    </location>
</feature>
<sequence length="179" mass="17898">MSVLTKTLSAVAALGLAAVAVAVTPGSAQAAVSISCQASGSTSFSPGVQAVPMNQQISYRGDSRTCADHSGSGIRSARITADLHDIELGCVASSGGTGSGSATIQWEPGGQSSEVDITVDSSVLATGQVSGTVTRGPFEGQRFTGEFETSLVRGAFDCSVGAFAGGVRRGNFTGRFTIG</sequence>
<evidence type="ECO:0000313" key="2">
    <source>
        <dbReference type="EMBL" id="MCP2358743.1"/>
    </source>
</evidence>
<protein>
    <submittedName>
        <fullName evidence="2">Uncharacterized protein</fullName>
    </submittedName>
</protein>
<gene>
    <name evidence="2" type="ORF">HD597_005763</name>
</gene>
<keyword evidence="3" id="KW-1185">Reference proteome</keyword>
<accession>A0A9X2GQ31</accession>
<reference evidence="2" key="1">
    <citation type="submission" date="2022-06" db="EMBL/GenBank/DDBJ databases">
        <title>Sequencing the genomes of 1000 actinobacteria strains.</title>
        <authorList>
            <person name="Klenk H.-P."/>
        </authorList>
    </citation>
    <scope>NUCLEOTIDE SEQUENCE</scope>
    <source>
        <strain evidence="2">DSM 46694</strain>
    </source>
</reference>
<name>A0A9X2GQ31_9ACTN</name>